<reference evidence="2" key="1">
    <citation type="journal article" date="2019" name="Int. J. Syst. Evol. Microbiol.">
        <title>The Global Catalogue of Microorganisms (GCM) 10K type strain sequencing project: providing services to taxonomists for standard genome sequencing and annotation.</title>
        <authorList>
            <consortium name="The Broad Institute Genomics Platform"/>
            <consortium name="The Broad Institute Genome Sequencing Center for Infectious Disease"/>
            <person name="Wu L."/>
            <person name="Ma J."/>
        </authorList>
    </citation>
    <scope>NUCLEOTIDE SEQUENCE [LARGE SCALE GENOMIC DNA]</scope>
    <source>
        <strain evidence="2">CGMCC 4.7317</strain>
    </source>
</reference>
<sequence length="170" mass="19454">MWGLEMSRDDRAFSHIAHEVHMCAYSAFRMLSSDDENDRVAYLECELLHARALEEFLVVTRRRPRDDDMLRTHFAPEWTPSPDDAVSRLGERRETINKYLAHLTWARVDEPDAPAWSFIEIADDIVAVAAAWVGHVTRSEGRLPDDPDIKALILANAVSDAQRWLGMAPR</sequence>
<evidence type="ECO:0000313" key="2">
    <source>
        <dbReference type="Proteomes" id="UP001596138"/>
    </source>
</evidence>
<dbReference type="Proteomes" id="UP001596138">
    <property type="component" value="Unassembled WGS sequence"/>
</dbReference>
<evidence type="ECO:0000313" key="1">
    <source>
        <dbReference type="EMBL" id="MFC6238033.1"/>
    </source>
</evidence>
<name>A0ABW1T035_9ACTN</name>
<accession>A0ABW1T035</accession>
<dbReference type="RefSeq" id="WP_386765876.1">
    <property type="nucleotide sequence ID" value="NZ_JBHSTI010000008.1"/>
</dbReference>
<proteinExistence type="predicted"/>
<keyword evidence="2" id="KW-1185">Reference proteome</keyword>
<dbReference type="EMBL" id="JBHSTI010000008">
    <property type="protein sequence ID" value="MFC6238033.1"/>
    <property type="molecule type" value="Genomic_DNA"/>
</dbReference>
<comment type="caution">
    <text evidence="1">The sequence shown here is derived from an EMBL/GenBank/DDBJ whole genome shotgun (WGS) entry which is preliminary data.</text>
</comment>
<organism evidence="1 2">
    <name type="scientific">Longivirga aurantiaca</name>
    <dbReference type="NCBI Taxonomy" id="1837743"/>
    <lineage>
        <taxon>Bacteria</taxon>
        <taxon>Bacillati</taxon>
        <taxon>Actinomycetota</taxon>
        <taxon>Actinomycetes</taxon>
        <taxon>Sporichthyales</taxon>
        <taxon>Sporichthyaceae</taxon>
        <taxon>Longivirga</taxon>
    </lineage>
</organism>
<gene>
    <name evidence="1" type="ORF">ACFQGU_09090</name>
</gene>
<protein>
    <submittedName>
        <fullName evidence="1">Uncharacterized protein</fullName>
    </submittedName>
</protein>